<name>A0A7G3AQ92_LUTLO</name>
<protein>
    <submittedName>
        <fullName evidence="2">Protein tprxl takahashii</fullName>
    </submittedName>
</protein>
<proteinExistence type="predicted"/>
<dbReference type="AlphaFoldDB" id="A0A7G3AQ92"/>
<organism evidence="2">
    <name type="scientific">Lutzomyia longipalpis</name>
    <name type="common">Sand fly</name>
    <dbReference type="NCBI Taxonomy" id="7200"/>
    <lineage>
        <taxon>Eukaryota</taxon>
        <taxon>Metazoa</taxon>
        <taxon>Ecdysozoa</taxon>
        <taxon>Arthropoda</taxon>
        <taxon>Hexapoda</taxon>
        <taxon>Insecta</taxon>
        <taxon>Pterygota</taxon>
        <taxon>Neoptera</taxon>
        <taxon>Endopterygota</taxon>
        <taxon>Diptera</taxon>
        <taxon>Nematocera</taxon>
        <taxon>Psychodoidea</taxon>
        <taxon>Psychodidae</taxon>
        <taxon>Lutzomyia</taxon>
        <taxon>Lutzomyia</taxon>
    </lineage>
</organism>
<reference evidence="2" key="1">
    <citation type="journal article" date="2020" name="BMC">
        <title>Leishmania infection induces a limited differential gene expression in the sand fly midgut.</title>
        <authorList>
            <person name="Coutinho-Abreu I.V."/>
            <person name="Serafim T.D."/>
            <person name="Meneses C."/>
            <person name="Kamhawi S."/>
            <person name="Oliveira F."/>
            <person name="Valenzuela J.G."/>
        </authorList>
    </citation>
    <scope>NUCLEOTIDE SEQUENCE</scope>
    <source>
        <strain evidence="2">Jacobina</strain>
        <tissue evidence="2">Midgut</tissue>
    </source>
</reference>
<feature type="region of interest" description="Disordered" evidence="1">
    <location>
        <begin position="36"/>
        <end position="55"/>
    </location>
</feature>
<dbReference type="EMBL" id="GITU01007428">
    <property type="protein sequence ID" value="MBC1176131.1"/>
    <property type="molecule type" value="Transcribed_RNA"/>
</dbReference>
<accession>A0A7G3AQ92</accession>
<evidence type="ECO:0000313" key="2">
    <source>
        <dbReference type="EMBL" id="MBC1176131.1"/>
    </source>
</evidence>
<sequence length="125" mass="13272">MLDIAIRTVFSSFIVAPHLTNIRIICIFSSRLTGAAGRGRRALPPPEMSTNSTSSFDSLDANSFTLIAVPRASSSGRLFFAPSQTSKRPLSCTVPLNFSTVPQGTLSIPDTRCAPRIASTSAAMP</sequence>
<evidence type="ECO:0000256" key="1">
    <source>
        <dbReference type="SAM" id="MobiDB-lite"/>
    </source>
</evidence>